<reference evidence="3" key="1">
    <citation type="submission" date="2016-10" db="EMBL/GenBank/DDBJ databases">
        <title>Sequence of Gallionella enrichment culture.</title>
        <authorList>
            <person name="Poehlein A."/>
            <person name="Muehling M."/>
            <person name="Daniel R."/>
        </authorList>
    </citation>
    <scope>NUCLEOTIDE SEQUENCE</scope>
</reference>
<dbReference type="Pfam" id="PF13304">
    <property type="entry name" value="AAA_21"/>
    <property type="match status" value="1"/>
</dbReference>
<gene>
    <name evidence="3" type="primary">recF_1</name>
    <name evidence="3" type="ORF">GALL_56470</name>
</gene>
<name>A0A1J5TMM4_9ZZZZ</name>
<feature type="domain" description="Endonuclease GajA/Old nuclease/RecF-like AAA" evidence="1">
    <location>
        <begin position="1"/>
        <end position="112"/>
    </location>
</feature>
<dbReference type="InterPro" id="IPR051396">
    <property type="entry name" value="Bact_Antivir_Def_Nuclease"/>
</dbReference>
<dbReference type="InterPro" id="IPR041685">
    <property type="entry name" value="AAA_GajA/Old/RecF-like"/>
</dbReference>
<proteinExistence type="predicted"/>
<dbReference type="PANTHER" id="PTHR43581">
    <property type="entry name" value="ATP/GTP PHOSPHATASE"/>
    <property type="match status" value="1"/>
</dbReference>
<evidence type="ECO:0000259" key="2">
    <source>
        <dbReference type="Pfam" id="PF13304"/>
    </source>
</evidence>
<dbReference type="PANTHER" id="PTHR43581:SF2">
    <property type="entry name" value="EXCINUCLEASE ATPASE SUBUNIT"/>
    <property type="match status" value="1"/>
</dbReference>
<dbReference type="GO" id="GO:0016887">
    <property type="term" value="F:ATP hydrolysis activity"/>
    <property type="evidence" value="ECO:0007669"/>
    <property type="project" value="InterPro"/>
</dbReference>
<comment type="caution">
    <text evidence="3">The sequence shown here is derived from an EMBL/GenBank/DDBJ whole genome shotgun (WGS) entry which is preliminary data.</text>
</comment>
<protein>
    <submittedName>
        <fullName evidence="3">DNA replication and repair protein RecF</fullName>
    </submittedName>
</protein>
<sequence>MYLKKIIIKDIRSIKDIEITFNEPYNGWHVLIGDNGSGKSSIIKSICVALVGTDEAESLREDWSKWINKSAKEAQISLELIPDYEFDSPQLRKKRVQTVINKIDFVSKKTQNIFSNGISLDFSKEENDPYDYNWAQDKVGWFSAAYGPYRKFTGGGNLESDFSFSHPKAAAHLSAFGDELGLNGAIDWLIHLRFRSLEKNTQNGKLYTELLDSFVTFINNSELLPYNSKVTQVTSNGVLIKDALGNEISLYEMSDGYKTVISMIFDIIFQLIKTYGAQQVFEQQKNGYKFIDLPGIILIDEVDAHLHPKWQIKIGESFKRIFPKIQFIVTTHSPLICRSVKENNSIWLLPSLEQIGKSYREILGTEKQKLVDGNILDAYGTDIFGKATVRSKKSEEKLERLGVLNMMLALGKISESEKDERNNLLKIFGTDDPIG</sequence>
<dbReference type="InterPro" id="IPR027417">
    <property type="entry name" value="P-loop_NTPase"/>
</dbReference>
<dbReference type="Pfam" id="PF13175">
    <property type="entry name" value="AAA_15"/>
    <property type="match status" value="1"/>
</dbReference>
<evidence type="ECO:0000259" key="1">
    <source>
        <dbReference type="Pfam" id="PF13175"/>
    </source>
</evidence>
<evidence type="ECO:0000313" key="3">
    <source>
        <dbReference type="EMBL" id="OIR13262.1"/>
    </source>
</evidence>
<feature type="domain" description="ATPase AAA-type core" evidence="2">
    <location>
        <begin position="217"/>
        <end position="337"/>
    </location>
</feature>
<dbReference type="Gene3D" id="3.40.50.300">
    <property type="entry name" value="P-loop containing nucleotide triphosphate hydrolases"/>
    <property type="match status" value="2"/>
</dbReference>
<accession>A0A1J5TMM4</accession>
<organism evidence="3">
    <name type="scientific">mine drainage metagenome</name>
    <dbReference type="NCBI Taxonomy" id="410659"/>
    <lineage>
        <taxon>unclassified sequences</taxon>
        <taxon>metagenomes</taxon>
        <taxon>ecological metagenomes</taxon>
    </lineage>
</organism>
<dbReference type="SUPFAM" id="SSF52540">
    <property type="entry name" value="P-loop containing nucleoside triphosphate hydrolases"/>
    <property type="match status" value="1"/>
</dbReference>
<dbReference type="InterPro" id="IPR003959">
    <property type="entry name" value="ATPase_AAA_core"/>
</dbReference>
<dbReference type="AlphaFoldDB" id="A0A1J5TMM4"/>
<dbReference type="EMBL" id="MLJW01000015">
    <property type="protein sequence ID" value="OIR13262.1"/>
    <property type="molecule type" value="Genomic_DNA"/>
</dbReference>
<dbReference type="GO" id="GO:0005524">
    <property type="term" value="F:ATP binding"/>
    <property type="evidence" value="ECO:0007669"/>
    <property type="project" value="InterPro"/>
</dbReference>